<reference evidence="2 3" key="1">
    <citation type="journal article" date="2016" name="Nat. Commun.">
        <title>Thousands of microbial genomes shed light on interconnected biogeochemical processes in an aquifer system.</title>
        <authorList>
            <person name="Anantharaman K."/>
            <person name="Brown C.T."/>
            <person name="Hug L.A."/>
            <person name="Sharon I."/>
            <person name="Castelle C.J."/>
            <person name="Probst A.J."/>
            <person name="Thomas B.C."/>
            <person name="Singh A."/>
            <person name="Wilkins M.J."/>
            <person name="Karaoz U."/>
            <person name="Brodie E.L."/>
            <person name="Williams K.H."/>
            <person name="Hubbard S.S."/>
            <person name="Banfield J.F."/>
        </authorList>
    </citation>
    <scope>NUCLEOTIDE SEQUENCE [LARGE SCALE GENOMIC DNA]</scope>
</reference>
<dbReference type="Proteomes" id="UP000177117">
    <property type="component" value="Unassembled WGS sequence"/>
</dbReference>
<organism evidence="2 3">
    <name type="scientific">Candidatus Yanofskybacteria bacterium RIFCSPHIGHO2_01_FULL_41_53</name>
    <dbReference type="NCBI Taxonomy" id="1802663"/>
    <lineage>
        <taxon>Bacteria</taxon>
        <taxon>Candidatus Yanofskyibacteriota</taxon>
    </lineage>
</organism>
<protein>
    <submittedName>
        <fullName evidence="2">Uncharacterized protein</fullName>
    </submittedName>
</protein>
<dbReference type="AlphaFoldDB" id="A0A1F8EJ09"/>
<name>A0A1F8EJ09_9BACT</name>
<gene>
    <name evidence="2" type="ORF">A2650_01650</name>
</gene>
<evidence type="ECO:0000313" key="3">
    <source>
        <dbReference type="Proteomes" id="UP000177117"/>
    </source>
</evidence>
<comment type="caution">
    <text evidence="2">The sequence shown here is derived from an EMBL/GenBank/DDBJ whole genome shotgun (WGS) entry which is preliminary data.</text>
</comment>
<evidence type="ECO:0000313" key="2">
    <source>
        <dbReference type="EMBL" id="OGN00608.1"/>
    </source>
</evidence>
<sequence>MAYTKGDVQVITEESVRSENDLDSDESPLDYAPADARGDYEERLPVIVLPHSCDRWIIGGADEARQMIQDLTEAIKKFEAEVSARVG</sequence>
<accession>A0A1F8EJ09</accession>
<evidence type="ECO:0000256" key="1">
    <source>
        <dbReference type="SAM" id="MobiDB-lite"/>
    </source>
</evidence>
<feature type="region of interest" description="Disordered" evidence="1">
    <location>
        <begin position="1"/>
        <end position="35"/>
    </location>
</feature>
<proteinExistence type="predicted"/>
<dbReference type="EMBL" id="MGJD01000018">
    <property type="protein sequence ID" value="OGN00608.1"/>
    <property type="molecule type" value="Genomic_DNA"/>
</dbReference>